<name>A0A6M1U077_9RHOB</name>
<evidence type="ECO:0000313" key="2">
    <source>
        <dbReference type="EMBL" id="NGQ89465.1"/>
    </source>
</evidence>
<dbReference type="RefSeq" id="WP_165046564.1">
    <property type="nucleotide sequence ID" value="NZ_JAALFE010000001.1"/>
</dbReference>
<accession>A0A6M1U077</accession>
<dbReference type="InterPro" id="IPR036513">
    <property type="entry name" value="STAS_dom_sf"/>
</dbReference>
<feature type="domain" description="MlaB-like STAS" evidence="1">
    <location>
        <begin position="7"/>
        <end position="81"/>
    </location>
</feature>
<gene>
    <name evidence="2" type="ORF">G5V65_01045</name>
</gene>
<evidence type="ECO:0000259" key="1">
    <source>
        <dbReference type="Pfam" id="PF13466"/>
    </source>
</evidence>
<proteinExistence type="predicted"/>
<evidence type="ECO:0000313" key="3">
    <source>
        <dbReference type="Proteomes" id="UP000474758"/>
    </source>
</evidence>
<dbReference type="Gene3D" id="3.30.750.24">
    <property type="entry name" value="STAS domain"/>
    <property type="match status" value="1"/>
</dbReference>
<comment type="caution">
    <text evidence="2">The sequence shown here is derived from an EMBL/GenBank/DDBJ whole genome shotgun (WGS) entry which is preliminary data.</text>
</comment>
<dbReference type="Pfam" id="PF13466">
    <property type="entry name" value="STAS_2"/>
    <property type="match status" value="1"/>
</dbReference>
<dbReference type="Proteomes" id="UP000474758">
    <property type="component" value="Unassembled WGS sequence"/>
</dbReference>
<organism evidence="2 3">
    <name type="scientific">Paragemmobacter kunshanensis</name>
    <dbReference type="NCBI Taxonomy" id="2583234"/>
    <lineage>
        <taxon>Bacteria</taxon>
        <taxon>Pseudomonadati</taxon>
        <taxon>Pseudomonadota</taxon>
        <taxon>Alphaproteobacteria</taxon>
        <taxon>Rhodobacterales</taxon>
        <taxon>Paracoccaceae</taxon>
        <taxon>Paragemmobacter</taxon>
    </lineage>
</organism>
<reference evidence="2 3" key="1">
    <citation type="submission" date="2020-02" db="EMBL/GenBank/DDBJ databases">
        <title>Rhodobacter translucens sp. nov., a novel bacterium isolated from activated sludge.</title>
        <authorList>
            <person name="Liu J."/>
        </authorList>
    </citation>
    <scope>NUCLEOTIDE SEQUENCE [LARGE SCALE GENOMIC DNA]</scope>
    <source>
        <strain evidence="2 3">HX-7-19</strain>
    </source>
</reference>
<keyword evidence="3" id="KW-1185">Reference proteome</keyword>
<dbReference type="EMBL" id="JAALFE010000001">
    <property type="protein sequence ID" value="NGQ89465.1"/>
    <property type="molecule type" value="Genomic_DNA"/>
</dbReference>
<protein>
    <submittedName>
        <fullName evidence="2">STAS domain-containing protein</fullName>
    </submittedName>
</protein>
<sequence length="102" mass="10872">MTRDFILPDRLDSSAAPALLAALRDRIGKPLVLDAGRVEVIGALAFGVLVAAGRQWEADGHSLTIRRASDRFTAASRALGLCSDAPWRGASISCPEKKEQAE</sequence>
<dbReference type="SUPFAM" id="SSF52091">
    <property type="entry name" value="SpoIIaa-like"/>
    <property type="match status" value="1"/>
</dbReference>
<dbReference type="InterPro" id="IPR058548">
    <property type="entry name" value="MlaB-like_STAS"/>
</dbReference>
<dbReference type="AlphaFoldDB" id="A0A6M1U077"/>